<feature type="region of interest" description="Disordered" evidence="1">
    <location>
        <begin position="74"/>
        <end position="109"/>
    </location>
</feature>
<comment type="caution">
    <text evidence="2">The sequence shown here is derived from an EMBL/GenBank/DDBJ whole genome shotgun (WGS) entry which is preliminary data.</text>
</comment>
<evidence type="ECO:0000313" key="2">
    <source>
        <dbReference type="EMBL" id="KAB8192585.1"/>
    </source>
</evidence>
<protein>
    <submittedName>
        <fullName evidence="2">Uncharacterized protein</fullName>
    </submittedName>
</protein>
<dbReference type="AlphaFoldDB" id="A0A5C4W905"/>
<keyword evidence="3" id="KW-1185">Reference proteome</keyword>
<feature type="region of interest" description="Disordered" evidence="1">
    <location>
        <begin position="1"/>
        <end position="29"/>
    </location>
</feature>
<evidence type="ECO:0000256" key="1">
    <source>
        <dbReference type="SAM" id="MobiDB-lite"/>
    </source>
</evidence>
<reference evidence="2 3" key="1">
    <citation type="submission" date="2019-10" db="EMBL/GenBank/DDBJ databases">
        <title>Nonomuraea sp. nov., isolated from Phyllanthus amarus.</title>
        <authorList>
            <person name="Klykleung N."/>
            <person name="Tanasupawat S."/>
        </authorList>
    </citation>
    <scope>NUCLEOTIDE SEQUENCE [LARGE SCALE GENOMIC DNA]</scope>
    <source>
        <strain evidence="2 3">PA1-10</strain>
    </source>
</reference>
<dbReference type="OrthoDB" id="3543808at2"/>
<proteinExistence type="predicted"/>
<dbReference type="RefSeq" id="WP_139632860.1">
    <property type="nucleotide sequence ID" value="NZ_VDLX02000009.1"/>
</dbReference>
<sequence>MGIRITDTTMTATRSGHTATRGANGRWSVTGHPGRAFTRNQAVTALTLAEALATNPPPADRMWWHINDWRAELDLPPLSPTTHPARDAASSAKTPAAPRHTPQPATSTR</sequence>
<gene>
    <name evidence="2" type="ORF">FH608_024090</name>
</gene>
<dbReference type="Proteomes" id="UP000312512">
    <property type="component" value="Unassembled WGS sequence"/>
</dbReference>
<dbReference type="EMBL" id="VDLX02000009">
    <property type="protein sequence ID" value="KAB8192585.1"/>
    <property type="molecule type" value="Genomic_DNA"/>
</dbReference>
<feature type="compositionally biased region" description="Polar residues" evidence="1">
    <location>
        <begin position="1"/>
        <end position="18"/>
    </location>
</feature>
<organism evidence="2 3">
    <name type="scientific">Nonomuraea phyllanthi</name>
    <dbReference type="NCBI Taxonomy" id="2219224"/>
    <lineage>
        <taxon>Bacteria</taxon>
        <taxon>Bacillati</taxon>
        <taxon>Actinomycetota</taxon>
        <taxon>Actinomycetes</taxon>
        <taxon>Streptosporangiales</taxon>
        <taxon>Streptosporangiaceae</taxon>
        <taxon>Nonomuraea</taxon>
    </lineage>
</organism>
<name>A0A5C4W905_9ACTN</name>
<accession>A0A5C4W905</accession>
<evidence type="ECO:0000313" key="3">
    <source>
        <dbReference type="Proteomes" id="UP000312512"/>
    </source>
</evidence>